<gene>
    <name evidence="2" type="primary">Dper\GL13972</name>
    <name evidence="2" type="ORF">Dper_GL13972</name>
</gene>
<evidence type="ECO:0000313" key="3">
    <source>
        <dbReference type="Proteomes" id="UP000008744"/>
    </source>
</evidence>
<dbReference type="Proteomes" id="UP000008744">
    <property type="component" value="Unassembled WGS sequence"/>
</dbReference>
<keyword evidence="3" id="KW-1185">Reference proteome</keyword>
<dbReference type="AlphaFoldDB" id="B4GN90"/>
<evidence type="ECO:0000313" key="2">
    <source>
        <dbReference type="EMBL" id="EDW39216.1"/>
    </source>
</evidence>
<sequence length="83" mass="9296">MDYLPGVQANQRESLSKAASCTVGDGEERGNNHQYCSEPIRVGTYDFECDVTLCTDFHQAVQKCLMVNDEGKKPMPKKPFSNH</sequence>
<name>B4GN90_DROPE</name>
<dbReference type="EMBL" id="CH479186">
    <property type="protein sequence ID" value="EDW39216.1"/>
    <property type="molecule type" value="Genomic_DNA"/>
</dbReference>
<feature type="compositionally biased region" description="Polar residues" evidence="1">
    <location>
        <begin position="8"/>
        <end position="19"/>
    </location>
</feature>
<dbReference type="OMA" id="CLMVNDE"/>
<proteinExistence type="predicted"/>
<protein>
    <submittedName>
        <fullName evidence="2">GL13972</fullName>
    </submittedName>
</protein>
<evidence type="ECO:0000256" key="1">
    <source>
        <dbReference type="SAM" id="MobiDB-lite"/>
    </source>
</evidence>
<reference evidence="2 3" key="1">
    <citation type="journal article" date="2007" name="Nature">
        <title>Evolution of genes and genomes on the Drosophila phylogeny.</title>
        <authorList>
            <consortium name="Drosophila 12 Genomes Consortium"/>
            <person name="Clark A.G."/>
            <person name="Eisen M.B."/>
            <person name="Smith D.R."/>
            <person name="Bergman C.M."/>
            <person name="Oliver B."/>
            <person name="Markow T.A."/>
            <person name="Kaufman T.C."/>
            <person name="Kellis M."/>
            <person name="Gelbart W."/>
            <person name="Iyer V.N."/>
            <person name="Pollard D.A."/>
            <person name="Sackton T.B."/>
            <person name="Larracuente A.M."/>
            <person name="Singh N.D."/>
            <person name="Abad J.P."/>
            <person name="Abt D.N."/>
            <person name="Adryan B."/>
            <person name="Aguade M."/>
            <person name="Akashi H."/>
            <person name="Anderson W.W."/>
            <person name="Aquadro C.F."/>
            <person name="Ardell D.H."/>
            <person name="Arguello R."/>
            <person name="Artieri C.G."/>
            <person name="Barbash D.A."/>
            <person name="Barker D."/>
            <person name="Barsanti P."/>
            <person name="Batterham P."/>
            <person name="Batzoglou S."/>
            <person name="Begun D."/>
            <person name="Bhutkar A."/>
            <person name="Blanco E."/>
            <person name="Bosak S.A."/>
            <person name="Bradley R.K."/>
            <person name="Brand A.D."/>
            <person name="Brent M.R."/>
            <person name="Brooks A.N."/>
            <person name="Brown R.H."/>
            <person name="Butlin R.K."/>
            <person name="Caggese C."/>
            <person name="Calvi B.R."/>
            <person name="Bernardo de Carvalho A."/>
            <person name="Caspi A."/>
            <person name="Castrezana S."/>
            <person name="Celniker S.E."/>
            <person name="Chang J.L."/>
            <person name="Chapple C."/>
            <person name="Chatterji S."/>
            <person name="Chinwalla A."/>
            <person name="Civetta A."/>
            <person name="Clifton S.W."/>
            <person name="Comeron J.M."/>
            <person name="Costello J.C."/>
            <person name="Coyne J.A."/>
            <person name="Daub J."/>
            <person name="David R.G."/>
            <person name="Delcher A.L."/>
            <person name="Delehaunty K."/>
            <person name="Do C.B."/>
            <person name="Ebling H."/>
            <person name="Edwards K."/>
            <person name="Eickbush T."/>
            <person name="Evans J.D."/>
            <person name="Filipski A."/>
            <person name="Findeiss S."/>
            <person name="Freyhult E."/>
            <person name="Fulton L."/>
            <person name="Fulton R."/>
            <person name="Garcia A.C."/>
            <person name="Gardiner A."/>
            <person name="Garfield D.A."/>
            <person name="Garvin B.E."/>
            <person name="Gibson G."/>
            <person name="Gilbert D."/>
            <person name="Gnerre S."/>
            <person name="Godfrey J."/>
            <person name="Good R."/>
            <person name="Gotea V."/>
            <person name="Gravely B."/>
            <person name="Greenberg A.J."/>
            <person name="Griffiths-Jones S."/>
            <person name="Gross S."/>
            <person name="Guigo R."/>
            <person name="Gustafson E.A."/>
            <person name="Haerty W."/>
            <person name="Hahn M.W."/>
            <person name="Halligan D.L."/>
            <person name="Halpern A.L."/>
            <person name="Halter G.M."/>
            <person name="Han M.V."/>
            <person name="Heger A."/>
            <person name="Hillier L."/>
            <person name="Hinrichs A.S."/>
            <person name="Holmes I."/>
            <person name="Hoskins R.A."/>
            <person name="Hubisz M.J."/>
            <person name="Hultmark D."/>
            <person name="Huntley M.A."/>
            <person name="Jaffe D.B."/>
            <person name="Jagadeeshan S."/>
            <person name="Jeck W.R."/>
            <person name="Johnson J."/>
            <person name="Jones C.D."/>
            <person name="Jordan W.C."/>
            <person name="Karpen G.H."/>
            <person name="Kataoka E."/>
            <person name="Keightley P.D."/>
            <person name="Kheradpour P."/>
            <person name="Kirkness E.F."/>
            <person name="Koerich L.B."/>
            <person name="Kristiansen K."/>
            <person name="Kudrna D."/>
            <person name="Kulathinal R.J."/>
            <person name="Kumar S."/>
            <person name="Kwok R."/>
            <person name="Lander E."/>
            <person name="Langley C.H."/>
            <person name="Lapoint R."/>
            <person name="Lazzaro B.P."/>
            <person name="Lee S.J."/>
            <person name="Levesque L."/>
            <person name="Li R."/>
            <person name="Lin C.F."/>
            <person name="Lin M.F."/>
            <person name="Lindblad-Toh K."/>
            <person name="Llopart A."/>
            <person name="Long M."/>
            <person name="Low L."/>
            <person name="Lozovsky E."/>
            <person name="Lu J."/>
            <person name="Luo M."/>
            <person name="Machado C.A."/>
            <person name="Makalowski W."/>
            <person name="Marzo M."/>
            <person name="Matsuda M."/>
            <person name="Matzkin L."/>
            <person name="McAllister B."/>
            <person name="McBride C.S."/>
            <person name="McKernan B."/>
            <person name="McKernan K."/>
            <person name="Mendez-Lago M."/>
            <person name="Minx P."/>
            <person name="Mollenhauer M.U."/>
            <person name="Montooth K."/>
            <person name="Mount S.M."/>
            <person name="Mu X."/>
            <person name="Myers E."/>
            <person name="Negre B."/>
            <person name="Newfeld S."/>
            <person name="Nielsen R."/>
            <person name="Noor M.A."/>
            <person name="O'Grady P."/>
            <person name="Pachter L."/>
            <person name="Papaceit M."/>
            <person name="Parisi M.J."/>
            <person name="Parisi M."/>
            <person name="Parts L."/>
            <person name="Pedersen J.S."/>
            <person name="Pesole G."/>
            <person name="Phillippy A.M."/>
            <person name="Ponting C.P."/>
            <person name="Pop M."/>
            <person name="Porcelli D."/>
            <person name="Powell J.R."/>
            <person name="Prohaska S."/>
            <person name="Pruitt K."/>
            <person name="Puig M."/>
            <person name="Quesneville H."/>
            <person name="Ram K.R."/>
            <person name="Rand D."/>
            <person name="Rasmussen M.D."/>
            <person name="Reed L.K."/>
            <person name="Reenan R."/>
            <person name="Reily A."/>
            <person name="Remington K.A."/>
            <person name="Rieger T.T."/>
            <person name="Ritchie M.G."/>
            <person name="Robin C."/>
            <person name="Rogers Y.H."/>
            <person name="Rohde C."/>
            <person name="Rozas J."/>
            <person name="Rubenfield M.J."/>
            <person name="Ruiz A."/>
            <person name="Russo S."/>
            <person name="Salzberg S.L."/>
            <person name="Sanchez-Gracia A."/>
            <person name="Saranga D.J."/>
            <person name="Sato H."/>
            <person name="Schaeffer S.W."/>
            <person name="Schatz M.C."/>
            <person name="Schlenke T."/>
            <person name="Schwartz R."/>
            <person name="Segarra C."/>
            <person name="Singh R.S."/>
            <person name="Sirot L."/>
            <person name="Sirota M."/>
            <person name="Sisneros N.B."/>
            <person name="Smith C.D."/>
            <person name="Smith T.F."/>
            <person name="Spieth J."/>
            <person name="Stage D.E."/>
            <person name="Stark A."/>
            <person name="Stephan W."/>
            <person name="Strausberg R.L."/>
            <person name="Strempel S."/>
            <person name="Sturgill D."/>
            <person name="Sutton G."/>
            <person name="Sutton G.G."/>
            <person name="Tao W."/>
            <person name="Teichmann S."/>
            <person name="Tobari Y.N."/>
            <person name="Tomimura Y."/>
            <person name="Tsolas J.M."/>
            <person name="Valente V.L."/>
            <person name="Venter E."/>
            <person name="Venter J.C."/>
            <person name="Vicario S."/>
            <person name="Vieira F.G."/>
            <person name="Vilella A.J."/>
            <person name="Villasante A."/>
            <person name="Walenz B."/>
            <person name="Wang J."/>
            <person name="Wasserman M."/>
            <person name="Watts T."/>
            <person name="Wilson D."/>
            <person name="Wilson R.K."/>
            <person name="Wing R.A."/>
            <person name="Wolfner M.F."/>
            <person name="Wong A."/>
            <person name="Wong G.K."/>
            <person name="Wu C.I."/>
            <person name="Wu G."/>
            <person name="Yamamoto D."/>
            <person name="Yang H.P."/>
            <person name="Yang S.P."/>
            <person name="Yorke J.A."/>
            <person name="Yoshida K."/>
            <person name="Zdobnov E."/>
            <person name="Zhang P."/>
            <person name="Zhang Y."/>
            <person name="Zimin A.V."/>
            <person name="Baldwin J."/>
            <person name="Abdouelleil A."/>
            <person name="Abdulkadir J."/>
            <person name="Abebe A."/>
            <person name="Abera B."/>
            <person name="Abreu J."/>
            <person name="Acer S.C."/>
            <person name="Aftuck L."/>
            <person name="Alexander A."/>
            <person name="An P."/>
            <person name="Anderson E."/>
            <person name="Anderson S."/>
            <person name="Arachi H."/>
            <person name="Azer M."/>
            <person name="Bachantsang P."/>
            <person name="Barry A."/>
            <person name="Bayul T."/>
            <person name="Berlin A."/>
            <person name="Bessette D."/>
            <person name="Bloom T."/>
            <person name="Blye J."/>
            <person name="Boguslavskiy L."/>
            <person name="Bonnet C."/>
            <person name="Boukhgalter B."/>
            <person name="Bourzgui I."/>
            <person name="Brown A."/>
            <person name="Cahill P."/>
            <person name="Channer S."/>
            <person name="Cheshatsang Y."/>
            <person name="Chuda L."/>
            <person name="Citroen M."/>
            <person name="Collymore A."/>
            <person name="Cooke P."/>
            <person name="Costello M."/>
            <person name="D'Aco K."/>
            <person name="Daza R."/>
            <person name="De Haan G."/>
            <person name="DeGray S."/>
            <person name="DeMaso C."/>
            <person name="Dhargay N."/>
            <person name="Dooley K."/>
            <person name="Dooley E."/>
            <person name="Doricent M."/>
            <person name="Dorje P."/>
            <person name="Dorjee K."/>
            <person name="Dupes A."/>
            <person name="Elong R."/>
            <person name="Falk J."/>
            <person name="Farina A."/>
            <person name="Faro S."/>
            <person name="Ferguson D."/>
            <person name="Fisher S."/>
            <person name="Foley C.D."/>
            <person name="Franke A."/>
            <person name="Friedrich D."/>
            <person name="Gadbois L."/>
            <person name="Gearin G."/>
            <person name="Gearin C.R."/>
            <person name="Giannoukos G."/>
            <person name="Goode T."/>
            <person name="Graham J."/>
            <person name="Grandbois E."/>
            <person name="Grewal S."/>
            <person name="Gyaltsen K."/>
            <person name="Hafez N."/>
            <person name="Hagos B."/>
            <person name="Hall J."/>
            <person name="Henson C."/>
            <person name="Hollinger A."/>
            <person name="Honan T."/>
            <person name="Huard M.D."/>
            <person name="Hughes L."/>
            <person name="Hurhula B."/>
            <person name="Husby M.E."/>
            <person name="Kamat A."/>
            <person name="Kanga B."/>
            <person name="Kashin S."/>
            <person name="Khazanovich D."/>
            <person name="Kisner P."/>
            <person name="Lance K."/>
            <person name="Lara M."/>
            <person name="Lee W."/>
            <person name="Lennon N."/>
            <person name="Letendre F."/>
            <person name="LeVine R."/>
            <person name="Lipovsky A."/>
            <person name="Liu X."/>
            <person name="Liu J."/>
            <person name="Liu S."/>
            <person name="Lokyitsang T."/>
            <person name="Lokyitsang Y."/>
            <person name="Lubonja R."/>
            <person name="Lui A."/>
            <person name="MacDonald P."/>
            <person name="Magnisalis V."/>
            <person name="Maru K."/>
            <person name="Matthews C."/>
            <person name="McCusker W."/>
            <person name="McDonough S."/>
            <person name="Mehta T."/>
            <person name="Meldrim J."/>
            <person name="Meneus L."/>
            <person name="Mihai O."/>
            <person name="Mihalev A."/>
            <person name="Mihova T."/>
            <person name="Mittelman R."/>
            <person name="Mlenga V."/>
            <person name="Montmayeur A."/>
            <person name="Mulrain L."/>
            <person name="Navidi A."/>
            <person name="Naylor J."/>
            <person name="Negash T."/>
            <person name="Nguyen T."/>
            <person name="Nguyen N."/>
            <person name="Nicol R."/>
            <person name="Norbu C."/>
            <person name="Norbu N."/>
            <person name="Novod N."/>
            <person name="O'Neill B."/>
            <person name="Osman S."/>
            <person name="Markiewicz E."/>
            <person name="Oyono O.L."/>
            <person name="Patti C."/>
            <person name="Phunkhang P."/>
            <person name="Pierre F."/>
            <person name="Priest M."/>
            <person name="Raghuraman S."/>
            <person name="Rege F."/>
            <person name="Reyes R."/>
            <person name="Rise C."/>
            <person name="Rogov P."/>
            <person name="Ross K."/>
            <person name="Ryan E."/>
            <person name="Settipalli S."/>
            <person name="Shea T."/>
            <person name="Sherpa N."/>
            <person name="Shi L."/>
            <person name="Shih D."/>
            <person name="Sparrow T."/>
            <person name="Spaulding J."/>
            <person name="Stalker J."/>
            <person name="Stange-Thomann N."/>
            <person name="Stavropoulos S."/>
            <person name="Stone C."/>
            <person name="Strader C."/>
            <person name="Tesfaye S."/>
            <person name="Thomson T."/>
            <person name="Thoulutsang Y."/>
            <person name="Thoulutsang D."/>
            <person name="Topham K."/>
            <person name="Topping I."/>
            <person name="Tsamla T."/>
            <person name="Vassiliev H."/>
            <person name="Vo A."/>
            <person name="Wangchuk T."/>
            <person name="Wangdi T."/>
            <person name="Weiand M."/>
            <person name="Wilkinson J."/>
            <person name="Wilson A."/>
            <person name="Yadav S."/>
            <person name="Young G."/>
            <person name="Yu Q."/>
            <person name="Zembek L."/>
            <person name="Zhong D."/>
            <person name="Zimmer A."/>
            <person name="Zwirko Z."/>
            <person name="Jaffe D.B."/>
            <person name="Alvarez P."/>
            <person name="Brockman W."/>
            <person name="Butler J."/>
            <person name="Chin C."/>
            <person name="Gnerre S."/>
            <person name="Grabherr M."/>
            <person name="Kleber M."/>
            <person name="Mauceli E."/>
            <person name="MacCallum I."/>
        </authorList>
    </citation>
    <scope>NUCLEOTIDE SEQUENCE [LARGE SCALE GENOMIC DNA]</scope>
    <source>
        <strain evidence="3">MSH-3 / Tucson 14011-0111.49</strain>
    </source>
</reference>
<accession>B4GN90</accession>
<feature type="region of interest" description="Disordered" evidence="1">
    <location>
        <begin position="1"/>
        <end position="33"/>
    </location>
</feature>
<dbReference type="HOGENOM" id="CLU_2545008_0_0_1"/>
<organism evidence="3">
    <name type="scientific">Drosophila persimilis</name>
    <name type="common">Fruit fly</name>
    <dbReference type="NCBI Taxonomy" id="7234"/>
    <lineage>
        <taxon>Eukaryota</taxon>
        <taxon>Metazoa</taxon>
        <taxon>Ecdysozoa</taxon>
        <taxon>Arthropoda</taxon>
        <taxon>Hexapoda</taxon>
        <taxon>Insecta</taxon>
        <taxon>Pterygota</taxon>
        <taxon>Neoptera</taxon>
        <taxon>Endopterygota</taxon>
        <taxon>Diptera</taxon>
        <taxon>Brachycera</taxon>
        <taxon>Muscomorpha</taxon>
        <taxon>Ephydroidea</taxon>
        <taxon>Drosophilidae</taxon>
        <taxon>Drosophila</taxon>
        <taxon>Sophophora</taxon>
    </lineage>
</organism>